<evidence type="ECO:0000313" key="6">
    <source>
        <dbReference type="Proteomes" id="UP000789831"/>
    </source>
</evidence>
<feature type="compositionally biased region" description="Basic and acidic residues" evidence="3">
    <location>
        <begin position="43"/>
        <end position="55"/>
    </location>
</feature>
<evidence type="ECO:0000256" key="1">
    <source>
        <dbReference type="ARBA" id="ARBA00023125"/>
    </source>
</evidence>
<dbReference type="Pfam" id="PF00505">
    <property type="entry name" value="HMG_box"/>
    <property type="match status" value="2"/>
</dbReference>
<feature type="domain" description="HMG box" evidence="4">
    <location>
        <begin position="183"/>
        <end position="250"/>
    </location>
</feature>
<dbReference type="Gene3D" id="1.10.30.10">
    <property type="entry name" value="High mobility group box domain"/>
    <property type="match status" value="2"/>
</dbReference>
<feature type="DNA-binding region" description="HMG box" evidence="2">
    <location>
        <begin position="183"/>
        <end position="250"/>
    </location>
</feature>
<proteinExistence type="predicted"/>
<protein>
    <submittedName>
        <fullName evidence="5">4171_t:CDS:1</fullName>
    </submittedName>
</protein>
<reference evidence="5" key="1">
    <citation type="submission" date="2021-06" db="EMBL/GenBank/DDBJ databases">
        <authorList>
            <person name="Kallberg Y."/>
            <person name="Tangrot J."/>
            <person name="Rosling A."/>
        </authorList>
    </citation>
    <scope>NUCLEOTIDE SEQUENCE</scope>
    <source>
        <strain evidence="5">MT106</strain>
    </source>
</reference>
<dbReference type="Proteomes" id="UP000789831">
    <property type="component" value="Unassembled WGS sequence"/>
</dbReference>
<dbReference type="InterPro" id="IPR050342">
    <property type="entry name" value="HMGB"/>
</dbReference>
<dbReference type="GO" id="GO:0005634">
    <property type="term" value="C:nucleus"/>
    <property type="evidence" value="ECO:0007669"/>
    <property type="project" value="UniProtKB-UniRule"/>
</dbReference>
<dbReference type="PANTHER" id="PTHR48112">
    <property type="entry name" value="HIGH MOBILITY GROUP PROTEIN DSP1"/>
    <property type="match status" value="1"/>
</dbReference>
<gene>
    <name evidence="5" type="ORF">AGERDE_LOCUS9278</name>
</gene>
<feature type="compositionally biased region" description="Low complexity" evidence="3">
    <location>
        <begin position="56"/>
        <end position="65"/>
    </location>
</feature>
<evidence type="ECO:0000256" key="3">
    <source>
        <dbReference type="SAM" id="MobiDB-lite"/>
    </source>
</evidence>
<feature type="domain" description="HMG box" evidence="4">
    <location>
        <begin position="86"/>
        <end position="154"/>
    </location>
</feature>
<feature type="DNA-binding region" description="HMG box" evidence="2">
    <location>
        <begin position="86"/>
        <end position="154"/>
    </location>
</feature>
<feature type="compositionally biased region" description="Basic and acidic residues" evidence="3">
    <location>
        <begin position="74"/>
        <end position="87"/>
    </location>
</feature>
<keyword evidence="2" id="KW-0539">Nucleus</keyword>
<evidence type="ECO:0000256" key="2">
    <source>
        <dbReference type="PROSITE-ProRule" id="PRU00267"/>
    </source>
</evidence>
<dbReference type="SUPFAM" id="SSF47095">
    <property type="entry name" value="HMG-box"/>
    <property type="match status" value="2"/>
</dbReference>
<dbReference type="InterPro" id="IPR009071">
    <property type="entry name" value="HMG_box_dom"/>
</dbReference>
<dbReference type="CDD" id="cd00084">
    <property type="entry name" value="HMG-box_SF"/>
    <property type="match status" value="1"/>
</dbReference>
<accession>A0A9N9GEJ9</accession>
<name>A0A9N9GEJ9_9GLOM</name>
<keyword evidence="1 2" id="KW-0238">DNA-binding</keyword>
<keyword evidence="6" id="KW-1185">Reference proteome</keyword>
<evidence type="ECO:0000259" key="4">
    <source>
        <dbReference type="PROSITE" id="PS50118"/>
    </source>
</evidence>
<evidence type="ECO:0000313" key="5">
    <source>
        <dbReference type="EMBL" id="CAG8604708.1"/>
    </source>
</evidence>
<feature type="region of interest" description="Disordered" evidence="3">
    <location>
        <begin position="43"/>
        <end position="93"/>
    </location>
</feature>
<dbReference type="AlphaFoldDB" id="A0A9N9GEJ9"/>
<sequence>MIFRQLTKTLSLRIIKSHVTTLQVPFCRAFGSTPHCLAAVESVEAKRTPKKESSPKKASSAAVKTKTARSISKTKKEPIPKPDEGPKKPGSSYNFFYSEKMQKIRAENPSMRVSEIMKKVGDLWSNSSEEEKKPYQEKFTQAKQKYDEAYKKWFESMTSLDIIRQNALRKAHKKKPMKDPSYPKRAVSSYMIFNKWLQTQPSAANIESITERAKYVAEEWKKLSPEEKKKWEDLYMKDKARFNAEVNEYQKKLANLHV</sequence>
<organism evidence="5 6">
    <name type="scientific">Ambispora gerdemannii</name>
    <dbReference type="NCBI Taxonomy" id="144530"/>
    <lineage>
        <taxon>Eukaryota</taxon>
        <taxon>Fungi</taxon>
        <taxon>Fungi incertae sedis</taxon>
        <taxon>Mucoromycota</taxon>
        <taxon>Glomeromycotina</taxon>
        <taxon>Glomeromycetes</taxon>
        <taxon>Archaeosporales</taxon>
        <taxon>Ambisporaceae</taxon>
        <taxon>Ambispora</taxon>
    </lineage>
</organism>
<dbReference type="PRINTS" id="PR00886">
    <property type="entry name" value="HIGHMOBLTY12"/>
</dbReference>
<dbReference type="GO" id="GO:0003677">
    <property type="term" value="F:DNA binding"/>
    <property type="evidence" value="ECO:0007669"/>
    <property type="project" value="UniProtKB-UniRule"/>
</dbReference>
<dbReference type="OrthoDB" id="5550281at2759"/>
<dbReference type="EMBL" id="CAJVPL010002257">
    <property type="protein sequence ID" value="CAG8604708.1"/>
    <property type="molecule type" value="Genomic_DNA"/>
</dbReference>
<dbReference type="SMART" id="SM00398">
    <property type="entry name" value="HMG"/>
    <property type="match status" value="2"/>
</dbReference>
<dbReference type="PROSITE" id="PS50118">
    <property type="entry name" value="HMG_BOX_2"/>
    <property type="match status" value="2"/>
</dbReference>
<comment type="caution">
    <text evidence="5">The sequence shown here is derived from an EMBL/GenBank/DDBJ whole genome shotgun (WGS) entry which is preliminary data.</text>
</comment>
<dbReference type="InterPro" id="IPR036910">
    <property type="entry name" value="HMG_box_dom_sf"/>
</dbReference>